<proteinExistence type="predicted"/>
<organism evidence="1 2">
    <name type="scientific">Xenoophorus captivus</name>
    <dbReference type="NCBI Taxonomy" id="1517983"/>
    <lineage>
        <taxon>Eukaryota</taxon>
        <taxon>Metazoa</taxon>
        <taxon>Chordata</taxon>
        <taxon>Craniata</taxon>
        <taxon>Vertebrata</taxon>
        <taxon>Euteleostomi</taxon>
        <taxon>Actinopterygii</taxon>
        <taxon>Neopterygii</taxon>
        <taxon>Teleostei</taxon>
        <taxon>Neoteleostei</taxon>
        <taxon>Acanthomorphata</taxon>
        <taxon>Ovalentaria</taxon>
        <taxon>Atherinomorphae</taxon>
        <taxon>Cyprinodontiformes</taxon>
        <taxon>Goodeidae</taxon>
        <taxon>Xenoophorus</taxon>
    </lineage>
</organism>
<feature type="non-terminal residue" evidence="1">
    <location>
        <position position="1"/>
    </location>
</feature>
<accession>A0ABV0S403</accession>
<name>A0ABV0S403_9TELE</name>
<comment type="caution">
    <text evidence="1">The sequence shown here is derived from an EMBL/GenBank/DDBJ whole genome shotgun (WGS) entry which is preliminary data.</text>
</comment>
<reference evidence="1 2" key="1">
    <citation type="submission" date="2021-06" db="EMBL/GenBank/DDBJ databases">
        <authorList>
            <person name="Palmer J.M."/>
        </authorList>
    </citation>
    <scope>NUCLEOTIDE SEQUENCE [LARGE SCALE GENOMIC DNA]</scope>
    <source>
        <strain evidence="1 2">XC_2019</strain>
        <tissue evidence="1">Muscle</tissue>
    </source>
</reference>
<gene>
    <name evidence="1" type="ORF">XENOCAPTIV_014373</name>
</gene>
<evidence type="ECO:0000313" key="2">
    <source>
        <dbReference type="Proteomes" id="UP001434883"/>
    </source>
</evidence>
<keyword evidence="2" id="KW-1185">Reference proteome</keyword>
<evidence type="ECO:0000313" key="1">
    <source>
        <dbReference type="EMBL" id="MEQ2214617.1"/>
    </source>
</evidence>
<protein>
    <submittedName>
        <fullName evidence="1">Uncharacterized protein</fullName>
    </submittedName>
</protein>
<sequence>AKGMRPAALLLSLPDYSFNFRTVKNTSIKISLTSFYPIAVQNPQNALLCVRFLQADLLKMSVTSEEVSLSCVSSAAGDGGRRRHRGMGNGFYFDLTRSCLLQHGAADVDGSLNEPMPIEESSQL</sequence>
<dbReference type="EMBL" id="JAHRIN010067516">
    <property type="protein sequence ID" value="MEQ2214617.1"/>
    <property type="molecule type" value="Genomic_DNA"/>
</dbReference>
<dbReference type="Proteomes" id="UP001434883">
    <property type="component" value="Unassembled WGS sequence"/>
</dbReference>